<feature type="transmembrane region" description="Helical" evidence="6">
    <location>
        <begin position="97"/>
        <end position="118"/>
    </location>
</feature>
<dbReference type="EMBL" id="JBAWTH010000015">
    <property type="protein sequence ID" value="KAL2288747.1"/>
    <property type="molecule type" value="Genomic_DNA"/>
</dbReference>
<dbReference type="Proteomes" id="UP001600888">
    <property type="component" value="Unassembled WGS sequence"/>
</dbReference>
<keyword evidence="3 6" id="KW-1133">Transmembrane helix</keyword>
<feature type="compositionally biased region" description="Low complexity" evidence="5">
    <location>
        <begin position="44"/>
        <end position="60"/>
    </location>
</feature>
<name>A0ABR4F236_9PEZI</name>
<dbReference type="SUPFAM" id="SSF103473">
    <property type="entry name" value="MFS general substrate transporter"/>
    <property type="match status" value="1"/>
</dbReference>
<evidence type="ECO:0000256" key="5">
    <source>
        <dbReference type="SAM" id="MobiDB-lite"/>
    </source>
</evidence>
<evidence type="ECO:0000256" key="6">
    <source>
        <dbReference type="SAM" id="Phobius"/>
    </source>
</evidence>
<gene>
    <name evidence="7" type="ORF">FJTKL_03415</name>
</gene>
<keyword evidence="8" id="KW-1185">Reference proteome</keyword>
<feature type="transmembrane region" description="Helical" evidence="6">
    <location>
        <begin position="162"/>
        <end position="180"/>
    </location>
</feature>
<feature type="transmembrane region" description="Helical" evidence="6">
    <location>
        <begin position="201"/>
        <end position="222"/>
    </location>
</feature>
<reference evidence="7 8" key="1">
    <citation type="submission" date="2024-03" db="EMBL/GenBank/DDBJ databases">
        <title>A high-quality draft genome sequence of Diaporthe vaccinii, a causative agent of upright dieback and viscid rot disease in cranberry plants.</title>
        <authorList>
            <person name="Sarrasin M."/>
            <person name="Lang B.F."/>
            <person name="Burger G."/>
        </authorList>
    </citation>
    <scope>NUCLEOTIDE SEQUENCE [LARGE SCALE GENOMIC DNA]</scope>
    <source>
        <strain evidence="7 8">IS7</strain>
    </source>
</reference>
<evidence type="ECO:0008006" key="9">
    <source>
        <dbReference type="Google" id="ProtNLM"/>
    </source>
</evidence>
<evidence type="ECO:0000256" key="3">
    <source>
        <dbReference type="ARBA" id="ARBA00022989"/>
    </source>
</evidence>
<dbReference type="PANTHER" id="PTHR23514:SF16">
    <property type="entry name" value="TRANSPORTER, PUTATIVE (AFU_ORTHOLOGUE AFUA_2G17270)-RELATED"/>
    <property type="match status" value="1"/>
</dbReference>
<feature type="region of interest" description="Disordered" evidence="5">
    <location>
        <begin position="1"/>
        <end position="70"/>
    </location>
</feature>
<comment type="subcellular location">
    <subcellularLocation>
        <location evidence="1">Membrane</location>
        <topology evidence="1">Multi-pass membrane protein</topology>
    </subcellularLocation>
</comment>
<feature type="transmembrane region" description="Helical" evidence="6">
    <location>
        <begin position="242"/>
        <end position="261"/>
    </location>
</feature>
<evidence type="ECO:0000256" key="1">
    <source>
        <dbReference type="ARBA" id="ARBA00004141"/>
    </source>
</evidence>
<evidence type="ECO:0000256" key="4">
    <source>
        <dbReference type="ARBA" id="ARBA00023136"/>
    </source>
</evidence>
<comment type="caution">
    <text evidence="7">The sequence shown here is derived from an EMBL/GenBank/DDBJ whole genome shotgun (WGS) entry which is preliminary data.</text>
</comment>
<evidence type="ECO:0000256" key="2">
    <source>
        <dbReference type="ARBA" id="ARBA00022692"/>
    </source>
</evidence>
<evidence type="ECO:0000313" key="7">
    <source>
        <dbReference type="EMBL" id="KAL2288747.1"/>
    </source>
</evidence>
<dbReference type="InterPro" id="IPR036259">
    <property type="entry name" value="MFS_trans_sf"/>
</dbReference>
<keyword evidence="4 6" id="KW-0472">Membrane</keyword>
<organism evidence="7 8">
    <name type="scientific">Diaporthe vaccinii</name>
    <dbReference type="NCBI Taxonomy" id="105482"/>
    <lineage>
        <taxon>Eukaryota</taxon>
        <taxon>Fungi</taxon>
        <taxon>Dikarya</taxon>
        <taxon>Ascomycota</taxon>
        <taxon>Pezizomycotina</taxon>
        <taxon>Sordariomycetes</taxon>
        <taxon>Sordariomycetidae</taxon>
        <taxon>Diaporthales</taxon>
        <taxon>Diaporthaceae</taxon>
        <taxon>Diaporthe</taxon>
        <taxon>Diaporthe eres species complex</taxon>
    </lineage>
</organism>
<proteinExistence type="predicted"/>
<dbReference type="PANTHER" id="PTHR23514">
    <property type="entry name" value="BYPASS OF STOP CODON PROTEIN 6"/>
    <property type="match status" value="1"/>
</dbReference>
<feature type="transmembrane region" description="Helical" evidence="6">
    <location>
        <begin position="312"/>
        <end position="330"/>
    </location>
</feature>
<feature type="compositionally biased region" description="Polar residues" evidence="5">
    <location>
        <begin position="1"/>
        <end position="10"/>
    </location>
</feature>
<keyword evidence="2 6" id="KW-0812">Transmembrane</keyword>
<protein>
    <recommendedName>
        <fullName evidence="9">Major facilitator superfamily transporter</fullName>
    </recommendedName>
</protein>
<accession>A0ABR4F236</accession>
<evidence type="ECO:0000313" key="8">
    <source>
        <dbReference type="Proteomes" id="UP001600888"/>
    </source>
</evidence>
<dbReference type="InterPro" id="IPR051788">
    <property type="entry name" value="MFS_Transporter"/>
</dbReference>
<sequence>MATSTQTITIESGPGGQGVEIHELRQIRKPAGFTSTPVTDAERGGSSSGTASGSTLAAHGQEQDPTAEEPPQPWLKIFSVGFSFFCAGINDSTLGPLIPYLLVSFSIGTGMVAVLYACNFTGWMIGAFTNPALAPHLKLGQLLCLGALLQLAAQVLRPFGWSGLPAFAVSFFLQSLGTAYQDALGNTFVSGVRVAHRWLGFIHAMYALALLVGPLLATAIASNATPGNGGGFVGGGESWKRTYFVTVGLGVVNVAWVAIAFRDTLGIPRRSDAVSRGGVEEGVGRTVGEEQDKQTALSALRDMGTMLKVKDVWLISLFFFFALGAAQTAGGKWTSPTGLPRYSRDSRSWCRPPPDVFTMAD</sequence>